<dbReference type="EMBL" id="AUZX01006101">
    <property type="protein sequence ID" value="EQD65302.1"/>
    <property type="molecule type" value="Genomic_DNA"/>
</dbReference>
<dbReference type="Gene3D" id="2.40.30.10">
    <property type="entry name" value="Translation factors"/>
    <property type="match status" value="1"/>
</dbReference>
<organism evidence="1">
    <name type="scientific">mine drainage metagenome</name>
    <dbReference type="NCBI Taxonomy" id="410659"/>
    <lineage>
        <taxon>unclassified sequences</taxon>
        <taxon>metagenomes</taxon>
        <taxon>ecological metagenomes</taxon>
    </lineage>
</organism>
<accession>T1B5P4</accession>
<name>T1B5P4_9ZZZZ</name>
<reference evidence="1" key="2">
    <citation type="journal article" date="2014" name="ISME J.">
        <title>Microbial stratification in low pH oxic and suboxic macroscopic growths along an acid mine drainage.</title>
        <authorList>
            <person name="Mendez-Garcia C."/>
            <person name="Mesa V."/>
            <person name="Sprenger R.R."/>
            <person name="Richter M."/>
            <person name="Diez M.S."/>
            <person name="Solano J."/>
            <person name="Bargiela R."/>
            <person name="Golyshina O.V."/>
            <person name="Manteca A."/>
            <person name="Ramos J.L."/>
            <person name="Gallego J.R."/>
            <person name="Llorente I."/>
            <person name="Martins Dos Santos V.A."/>
            <person name="Jensen O.N."/>
            <person name="Pelaez A.I."/>
            <person name="Sanchez J."/>
            <person name="Ferrer M."/>
        </authorList>
    </citation>
    <scope>NUCLEOTIDE SEQUENCE</scope>
</reference>
<sequence>MTPGMRGTLHLEDARVLSHTSFEAQQFVLRLAAPACAAHAQPGSFVHLTCDPAFRCAGRCRSCAPIARAGWIRPAVQDWSVR</sequence>
<feature type="non-terminal residue" evidence="1">
    <location>
        <position position="82"/>
    </location>
</feature>
<comment type="caution">
    <text evidence="1">The sequence shown here is derived from an EMBL/GenBank/DDBJ whole genome shotgun (WGS) entry which is preliminary data.</text>
</comment>
<reference evidence="1" key="1">
    <citation type="submission" date="2013-08" db="EMBL/GenBank/DDBJ databases">
        <authorList>
            <person name="Mendez C."/>
            <person name="Richter M."/>
            <person name="Ferrer M."/>
            <person name="Sanchez J."/>
        </authorList>
    </citation>
    <scope>NUCLEOTIDE SEQUENCE</scope>
</reference>
<gene>
    <name evidence="1" type="ORF">B1A_08550</name>
</gene>
<evidence type="ECO:0000313" key="1">
    <source>
        <dbReference type="EMBL" id="EQD65302.1"/>
    </source>
</evidence>
<protein>
    <submittedName>
        <fullName evidence="1">TonB box domain protein</fullName>
    </submittedName>
</protein>
<proteinExistence type="predicted"/>
<dbReference type="AlphaFoldDB" id="T1B5P4"/>